<name>A0A804NMV8_MAIZE</name>
<reference evidence="2" key="2">
    <citation type="submission" date="2019-07" db="EMBL/GenBank/DDBJ databases">
        <authorList>
            <person name="Seetharam A."/>
            <person name="Woodhouse M."/>
            <person name="Cannon E."/>
        </authorList>
    </citation>
    <scope>NUCLEOTIDE SEQUENCE [LARGE SCALE GENOMIC DNA]</scope>
    <source>
        <strain evidence="2">cv. B73</strain>
    </source>
</reference>
<dbReference type="SUPFAM" id="SSF101447">
    <property type="entry name" value="Formin homology 2 domain (FH2 domain)"/>
    <property type="match status" value="1"/>
</dbReference>
<proteinExistence type="predicted"/>
<protein>
    <submittedName>
        <fullName evidence="2">Uncharacterized protein</fullName>
    </submittedName>
</protein>
<keyword evidence="3" id="KW-1185">Reference proteome</keyword>
<dbReference type="AlphaFoldDB" id="A0A804NMV8"/>
<accession>A0A804NMV8</accession>
<evidence type="ECO:0000313" key="3">
    <source>
        <dbReference type="Proteomes" id="UP000007305"/>
    </source>
</evidence>
<dbReference type="Proteomes" id="UP000007305">
    <property type="component" value="Chromosome 4"/>
</dbReference>
<reference evidence="2" key="3">
    <citation type="submission" date="2021-05" db="UniProtKB">
        <authorList>
            <consortium name="EnsemblPlants"/>
        </authorList>
    </citation>
    <scope>IDENTIFICATION</scope>
    <source>
        <strain evidence="2">cv. B73</strain>
    </source>
</reference>
<dbReference type="InParanoid" id="A0A804NMV8"/>
<evidence type="ECO:0000256" key="1">
    <source>
        <dbReference type="SAM" id="MobiDB-lite"/>
    </source>
</evidence>
<feature type="compositionally biased region" description="Pro residues" evidence="1">
    <location>
        <begin position="23"/>
        <end position="41"/>
    </location>
</feature>
<organism evidence="2 3">
    <name type="scientific">Zea mays</name>
    <name type="common">Maize</name>
    <dbReference type="NCBI Taxonomy" id="4577"/>
    <lineage>
        <taxon>Eukaryota</taxon>
        <taxon>Viridiplantae</taxon>
        <taxon>Streptophyta</taxon>
        <taxon>Embryophyta</taxon>
        <taxon>Tracheophyta</taxon>
        <taxon>Spermatophyta</taxon>
        <taxon>Magnoliopsida</taxon>
        <taxon>Liliopsida</taxon>
        <taxon>Poales</taxon>
        <taxon>Poaceae</taxon>
        <taxon>PACMAD clade</taxon>
        <taxon>Panicoideae</taxon>
        <taxon>Andropogonodae</taxon>
        <taxon>Andropogoneae</taxon>
        <taxon>Tripsacinae</taxon>
        <taxon>Zea</taxon>
    </lineage>
</organism>
<dbReference type="Gramene" id="Zm00001eb172360_T001">
    <property type="protein sequence ID" value="Zm00001eb172360_P001"/>
    <property type="gene ID" value="Zm00001eb172360"/>
</dbReference>
<feature type="region of interest" description="Disordered" evidence="1">
    <location>
        <begin position="18"/>
        <end position="41"/>
    </location>
</feature>
<dbReference type="EnsemblPlants" id="Zm00001eb172360_T001">
    <property type="protein sequence ID" value="Zm00001eb172360_P001"/>
    <property type="gene ID" value="Zm00001eb172360"/>
</dbReference>
<reference evidence="3" key="1">
    <citation type="journal article" date="2009" name="Science">
        <title>The B73 maize genome: complexity, diversity, and dynamics.</title>
        <authorList>
            <person name="Schnable P.S."/>
            <person name="Ware D."/>
            <person name="Fulton R.S."/>
            <person name="Stein J.C."/>
            <person name="Wei F."/>
            <person name="Pasternak S."/>
            <person name="Liang C."/>
            <person name="Zhang J."/>
            <person name="Fulton L."/>
            <person name="Graves T.A."/>
            <person name="Minx P."/>
            <person name="Reily A.D."/>
            <person name="Courtney L."/>
            <person name="Kruchowski S.S."/>
            <person name="Tomlinson C."/>
            <person name="Strong C."/>
            <person name="Delehaunty K."/>
            <person name="Fronick C."/>
            <person name="Courtney B."/>
            <person name="Rock S.M."/>
            <person name="Belter E."/>
            <person name="Du F."/>
            <person name="Kim K."/>
            <person name="Abbott R.M."/>
            <person name="Cotton M."/>
            <person name="Levy A."/>
            <person name="Marchetto P."/>
            <person name="Ochoa K."/>
            <person name="Jackson S.M."/>
            <person name="Gillam B."/>
            <person name="Chen W."/>
            <person name="Yan L."/>
            <person name="Higginbotham J."/>
            <person name="Cardenas M."/>
            <person name="Waligorski J."/>
            <person name="Applebaum E."/>
            <person name="Phelps L."/>
            <person name="Falcone J."/>
            <person name="Kanchi K."/>
            <person name="Thane T."/>
            <person name="Scimone A."/>
            <person name="Thane N."/>
            <person name="Henke J."/>
            <person name="Wang T."/>
            <person name="Ruppert J."/>
            <person name="Shah N."/>
            <person name="Rotter K."/>
            <person name="Hodges J."/>
            <person name="Ingenthron E."/>
            <person name="Cordes M."/>
            <person name="Kohlberg S."/>
            <person name="Sgro J."/>
            <person name="Delgado B."/>
            <person name="Mead K."/>
            <person name="Chinwalla A."/>
            <person name="Leonard S."/>
            <person name="Crouse K."/>
            <person name="Collura K."/>
            <person name="Kudrna D."/>
            <person name="Currie J."/>
            <person name="He R."/>
            <person name="Angelova A."/>
            <person name="Rajasekar S."/>
            <person name="Mueller T."/>
            <person name="Lomeli R."/>
            <person name="Scara G."/>
            <person name="Ko A."/>
            <person name="Delaney K."/>
            <person name="Wissotski M."/>
            <person name="Lopez G."/>
            <person name="Campos D."/>
            <person name="Braidotti M."/>
            <person name="Ashley E."/>
            <person name="Golser W."/>
            <person name="Kim H."/>
            <person name="Lee S."/>
            <person name="Lin J."/>
            <person name="Dujmic Z."/>
            <person name="Kim W."/>
            <person name="Talag J."/>
            <person name="Zuccolo A."/>
            <person name="Fan C."/>
            <person name="Sebastian A."/>
            <person name="Kramer M."/>
            <person name="Spiegel L."/>
            <person name="Nascimento L."/>
            <person name="Zutavern T."/>
            <person name="Miller B."/>
            <person name="Ambroise C."/>
            <person name="Muller S."/>
            <person name="Spooner W."/>
            <person name="Narechania A."/>
            <person name="Ren L."/>
            <person name="Wei S."/>
            <person name="Kumari S."/>
            <person name="Faga B."/>
            <person name="Levy M.J."/>
            <person name="McMahan L."/>
            <person name="Van Buren P."/>
            <person name="Vaughn M.W."/>
            <person name="Ying K."/>
            <person name="Yeh C.-T."/>
            <person name="Emrich S.J."/>
            <person name="Jia Y."/>
            <person name="Kalyanaraman A."/>
            <person name="Hsia A.-P."/>
            <person name="Barbazuk W.B."/>
            <person name="Baucom R.S."/>
            <person name="Brutnell T.P."/>
            <person name="Carpita N.C."/>
            <person name="Chaparro C."/>
            <person name="Chia J.-M."/>
            <person name="Deragon J.-M."/>
            <person name="Estill J.C."/>
            <person name="Fu Y."/>
            <person name="Jeddeloh J.A."/>
            <person name="Han Y."/>
            <person name="Lee H."/>
            <person name="Li P."/>
            <person name="Lisch D.R."/>
            <person name="Liu S."/>
            <person name="Liu Z."/>
            <person name="Nagel D.H."/>
            <person name="McCann M.C."/>
            <person name="SanMiguel P."/>
            <person name="Myers A.M."/>
            <person name="Nettleton D."/>
            <person name="Nguyen J."/>
            <person name="Penning B.W."/>
            <person name="Ponnala L."/>
            <person name="Schneider K.L."/>
            <person name="Schwartz D.C."/>
            <person name="Sharma A."/>
            <person name="Soderlund C."/>
            <person name="Springer N.M."/>
            <person name="Sun Q."/>
            <person name="Wang H."/>
            <person name="Waterman M."/>
            <person name="Westerman R."/>
            <person name="Wolfgruber T.K."/>
            <person name="Yang L."/>
            <person name="Yu Y."/>
            <person name="Zhang L."/>
            <person name="Zhou S."/>
            <person name="Zhu Q."/>
            <person name="Bennetzen J.L."/>
            <person name="Dawe R.K."/>
            <person name="Jiang J."/>
            <person name="Jiang N."/>
            <person name="Presting G.G."/>
            <person name="Wessler S.R."/>
            <person name="Aluru S."/>
            <person name="Martienssen R.A."/>
            <person name="Clifton S.W."/>
            <person name="McCombie W.R."/>
            <person name="Wing R.A."/>
            <person name="Wilson R.K."/>
        </authorList>
    </citation>
    <scope>NUCLEOTIDE SEQUENCE [LARGE SCALE GENOMIC DNA]</scope>
    <source>
        <strain evidence="3">cv. B73</strain>
    </source>
</reference>
<sequence>MRHFTRHVASQIWQSMPLTSFRVPPPPPPPPPRAPLPPPPPRVVPLPSPCASIAAAASTGACAAAAGSSRSTQIAAALTAAAGGQHVWRPMDMRRYAVTESERSLMRTSLYFMAGMTNCGGRIYGLICTYVRRPLHALCVMAAAGPCVGARWLGHGIAVLPYPLPILDVLKLSRSI</sequence>
<evidence type="ECO:0000313" key="2">
    <source>
        <dbReference type="EnsemblPlants" id="Zm00001eb172360_P001"/>
    </source>
</evidence>